<evidence type="ECO:0000313" key="1">
    <source>
        <dbReference type="EMBL" id="PIZ93405.1"/>
    </source>
</evidence>
<accession>A0A2M7V4F0</accession>
<comment type="caution">
    <text evidence="1">The sequence shown here is derived from an EMBL/GenBank/DDBJ whole genome shotgun (WGS) entry which is preliminary data.</text>
</comment>
<dbReference type="AlphaFoldDB" id="A0A2M7V4F0"/>
<dbReference type="EMBL" id="PFPI01000026">
    <property type="protein sequence ID" value="PIZ93405.1"/>
    <property type="molecule type" value="Genomic_DNA"/>
</dbReference>
<gene>
    <name evidence="1" type="ORF">COX83_02010</name>
</gene>
<protein>
    <submittedName>
        <fullName evidence="1">Uncharacterized protein</fullName>
    </submittedName>
</protein>
<sequence>MSEKHHTIDIYPGDPNAFDSHIFHSLNECGSVSAEVVAQTILNKISQEQRTEISGMSEKALANIIQDAISKRIPKFADSSYKSTFISYAQALREQIDSIQQINE</sequence>
<proteinExistence type="predicted"/>
<organism evidence="1 2">
    <name type="scientific">Candidatus Magasanikbacteria bacterium CG_4_10_14_0_2_um_filter_41_31</name>
    <dbReference type="NCBI Taxonomy" id="1974639"/>
    <lineage>
        <taxon>Bacteria</taxon>
        <taxon>Candidatus Magasanikiibacteriota</taxon>
    </lineage>
</organism>
<name>A0A2M7V4F0_9BACT</name>
<reference evidence="2" key="1">
    <citation type="submission" date="2017-09" db="EMBL/GenBank/DDBJ databases">
        <title>Depth-based differentiation of microbial function through sediment-hosted aquifers and enrichment of novel symbionts in the deep terrestrial subsurface.</title>
        <authorList>
            <person name="Probst A.J."/>
            <person name="Ladd B."/>
            <person name="Jarett J.K."/>
            <person name="Geller-Mcgrath D.E."/>
            <person name="Sieber C.M.K."/>
            <person name="Emerson J.B."/>
            <person name="Anantharaman K."/>
            <person name="Thomas B.C."/>
            <person name="Malmstrom R."/>
            <person name="Stieglmeier M."/>
            <person name="Klingl A."/>
            <person name="Woyke T."/>
            <person name="Ryan C.M."/>
            <person name="Banfield J.F."/>
        </authorList>
    </citation>
    <scope>NUCLEOTIDE SEQUENCE [LARGE SCALE GENOMIC DNA]</scope>
</reference>
<dbReference type="Proteomes" id="UP000230078">
    <property type="component" value="Unassembled WGS sequence"/>
</dbReference>
<evidence type="ECO:0000313" key="2">
    <source>
        <dbReference type="Proteomes" id="UP000230078"/>
    </source>
</evidence>